<sequence>MIRRVGEHAVVLGAGVGGLLAARVLTDFYDRVTLVERDALGDGGPRRGVPQGFHAHGLLPRGLQIMEELFPGITAEMIDAGAVPYGTTRVRMIMGGYEFARTPTPERGVSATRPFLEGHLLRRVRALPNLVLADRRQVTGIAADGGRVAGARAPTWPRPSARVSRSGRWGRPGSRPACGAATSG</sequence>
<proteinExistence type="predicted"/>
<evidence type="ECO:0000313" key="3">
    <source>
        <dbReference type="Proteomes" id="UP000611554"/>
    </source>
</evidence>
<gene>
    <name evidence="2" type="ORF">GCM10010140_70620</name>
</gene>
<protein>
    <recommendedName>
        <fullName evidence="4">FAD-binding domain-containing protein</fullName>
    </recommendedName>
</protein>
<accession>A0ABQ2RHT4</accession>
<evidence type="ECO:0008006" key="4">
    <source>
        <dbReference type="Google" id="ProtNLM"/>
    </source>
</evidence>
<comment type="caution">
    <text evidence="2">The sequence shown here is derived from an EMBL/GenBank/DDBJ whole genome shotgun (WGS) entry which is preliminary data.</text>
</comment>
<dbReference type="InterPro" id="IPR036188">
    <property type="entry name" value="FAD/NAD-bd_sf"/>
</dbReference>
<dbReference type="Gene3D" id="3.50.50.60">
    <property type="entry name" value="FAD/NAD(P)-binding domain"/>
    <property type="match status" value="1"/>
</dbReference>
<dbReference type="Proteomes" id="UP000611554">
    <property type="component" value="Unassembled WGS sequence"/>
</dbReference>
<feature type="compositionally biased region" description="Low complexity" evidence="1">
    <location>
        <begin position="162"/>
        <end position="175"/>
    </location>
</feature>
<feature type="region of interest" description="Disordered" evidence="1">
    <location>
        <begin position="148"/>
        <end position="184"/>
    </location>
</feature>
<evidence type="ECO:0000313" key="2">
    <source>
        <dbReference type="EMBL" id="GGQ30310.1"/>
    </source>
</evidence>
<organism evidence="2 3">
    <name type="scientific">Streptosporangium pseudovulgare</name>
    <dbReference type="NCBI Taxonomy" id="35765"/>
    <lineage>
        <taxon>Bacteria</taxon>
        <taxon>Bacillati</taxon>
        <taxon>Actinomycetota</taxon>
        <taxon>Actinomycetes</taxon>
        <taxon>Streptosporangiales</taxon>
        <taxon>Streptosporangiaceae</taxon>
        <taxon>Streptosporangium</taxon>
    </lineage>
</organism>
<dbReference type="EMBL" id="BMQJ01000027">
    <property type="protein sequence ID" value="GGQ30310.1"/>
    <property type="molecule type" value="Genomic_DNA"/>
</dbReference>
<evidence type="ECO:0000256" key="1">
    <source>
        <dbReference type="SAM" id="MobiDB-lite"/>
    </source>
</evidence>
<name>A0ABQ2RHT4_9ACTN</name>
<dbReference type="RefSeq" id="WP_189250761.1">
    <property type="nucleotide sequence ID" value="NZ_BMQJ01000027.1"/>
</dbReference>
<keyword evidence="3" id="KW-1185">Reference proteome</keyword>
<dbReference type="SUPFAM" id="SSF51905">
    <property type="entry name" value="FAD/NAD(P)-binding domain"/>
    <property type="match status" value="1"/>
</dbReference>
<reference evidence="3" key="1">
    <citation type="journal article" date="2019" name="Int. J. Syst. Evol. Microbiol.">
        <title>The Global Catalogue of Microorganisms (GCM) 10K type strain sequencing project: providing services to taxonomists for standard genome sequencing and annotation.</title>
        <authorList>
            <consortium name="The Broad Institute Genomics Platform"/>
            <consortium name="The Broad Institute Genome Sequencing Center for Infectious Disease"/>
            <person name="Wu L."/>
            <person name="Ma J."/>
        </authorList>
    </citation>
    <scope>NUCLEOTIDE SEQUENCE [LARGE SCALE GENOMIC DNA]</scope>
    <source>
        <strain evidence="3">JCM 3115</strain>
    </source>
</reference>